<feature type="binding site" evidence="8">
    <location>
        <begin position="179"/>
        <end position="181"/>
    </location>
    <ligand>
        <name>beta-D-galactose</name>
        <dbReference type="ChEBI" id="CHEBI:27667"/>
    </ligand>
</feature>
<dbReference type="GO" id="GO:0005737">
    <property type="term" value="C:cytoplasm"/>
    <property type="evidence" value="ECO:0007669"/>
    <property type="project" value="TreeGrafter"/>
</dbReference>
<accession>A0A0R1RPB6</accession>
<dbReference type="RefSeq" id="WP_025082436.1">
    <property type="nucleotide sequence ID" value="NZ_AZEX01000070.1"/>
</dbReference>
<dbReference type="CDD" id="cd09019">
    <property type="entry name" value="galactose_mutarotase_like"/>
    <property type="match status" value="1"/>
</dbReference>
<dbReference type="GO" id="GO:0050558">
    <property type="term" value="F:maltose epimerase activity"/>
    <property type="evidence" value="ECO:0007669"/>
    <property type="project" value="UniProtKB-EC"/>
</dbReference>
<evidence type="ECO:0000256" key="4">
    <source>
        <dbReference type="ARBA" id="ARBA00023277"/>
    </source>
</evidence>
<dbReference type="InterPro" id="IPR015443">
    <property type="entry name" value="Aldose_1-epimerase"/>
</dbReference>
<evidence type="ECO:0000256" key="6">
    <source>
        <dbReference type="PIRSR" id="PIRSR005096-1"/>
    </source>
</evidence>
<comment type="caution">
    <text evidence="9">The sequence shown here is derived from an EMBL/GenBank/DDBJ whole genome shotgun (WGS) entry which is preliminary data.</text>
</comment>
<protein>
    <recommendedName>
        <fullName evidence="5">Maltose epimerase</fullName>
        <ecNumber evidence="5">5.1.3.21</ecNumber>
    </recommendedName>
</protein>
<dbReference type="NCBIfam" id="NF008277">
    <property type="entry name" value="PRK11055.1"/>
    <property type="match status" value="1"/>
</dbReference>
<dbReference type="SUPFAM" id="SSF74650">
    <property type="entry name" value="Galactose mutarotase-like"/>
    <property type="match status" value="1"/>
</dbReference>
<sequence length="346" mass="38292">MKYWRQEFGTIDGQTIWQHWLENSQGYQMAVIDYGATITNLVLPDQAGQFKNVVIGYDNLADYIKQDAYFGATVGRVAGRIAQGTFKLDDQTYHAPINNGVNTNHGGPNSFESQIWQATVTEKSDAISVSFALTSPDGANGFPGNLQVTTTYTLTETNDWLVDYAATTDKKTLFNPTCHVYLNLTGDFDQTVDNHQLLINSDYYGEIQPDGLPTGRLALVENTAFDLNHARPLADAFNSQAEQNQLVNGYDHPFLLTKKNANVDAQLTEPTSGRSITITTEGNAIVIYTANGFGSEPNLTNQPIKPHEAVAIEAQMMPDAIHHPDFGNIVLDVDQAYHRQTKYHLN</sequence>
<dbReference type="GO" id="GO:0030246">
    <property type="term" value="F:carbohydrate binding"/>
    <property type="evidence" value="ECO:0007669"/>
    <property type="project" value="InterPro"/>
</dbReference>
<gene>
    <name evidence="9" type="ORF">FC69_GL000383</name>
</gene>
<proteinExistence type="inferred from homology"/>
<dbReference type="InterPro" id="IPR014718">
    <property type="entry name" value="GH-type_carb-bd"/>
</dbReference>
<dbReference type="InterPro" id="IPR011013">
    <property type="entry name" value="Gal_mutarotase_sf_dom"/>
</dbReference>
<dbReference type="EC" id="5.1.3.21" evidence="5"/>
<evidence type="ECO:0000256" key="8">
    <source>
        <dbReference type="PIRSR" id="PIRSR005096-3"/>
    </source>
</evidence>
<feature type="binding site" evidence="7">
    <location>
        <position position="251"/>
    </location>
    <ligand>
        <name>beta-D-galactose</name>
        <dbReference type="ChEBI" id="CHEBI:27667"/>
    </ligand>
</feature>
<dbReference type="GO" id="GO:0006006">
    <property type="term" value="P:glucose metabolic process"/>
    <property type="evidence" value="ECO:0007669"/>
    <property type="project" value="TreeGrafter"/>
</dbReference>
<dbReference type="OrthoDB" id="9779408at2"/>
<evidence type="ECO:0000313" key="9">
    <source>
        <dbReference type="EMBL" id="KRL58513.1"/>
    </source>
</evidence>
<dbReference type="eggNOG" id="COG2017">
    <property type="taxonomic scope" value="Bacteria"/>
</dbReference>
<evidence type="ECO:0000256" key="7">
    <source>
        <dbReference type="PIRSR" id="PIRSR005096-2"/>
    </source>
</evidence>
<feature type="active site" description="Proton donor" evidence="6">
    <location>
        <position position="179"/>
    </location>
</feature>
<feature type="active site" description="Proton acceptor" evidence="6">
    <location>
        <position position="313"/>
    </location>
</feature>
<dbReference type="PATRIC" id="fig|1423747.3.peg.391"/>
<dbReference type="PANTHER" id="PTHR10091">
    <property type="entry name" value="ALDOSE-1-EPIMERASE"/>
    <property type="match status" value="1"/>
</dbReference>
<dbReference type="InterPro" id="IPR047215">
    <property type="entry name" value="Galactose_mutarotase-like"/>
</dbReference>
<dbReference type="PANTHER" id="PTHR10091:SF0">
    <property type="entry name" value="GALACTOSE MUTAROTASE"/>
    <property type="match status" value="1"/>
</dbReference>
<comment type="pathway">
    <text evidence="1 5">Carbohydrate metabolism; hexose metabolism.</text>
</comment>
<keyword evidence="3 5" id="KW-0413">Isomerase</keyword>
<evidence type="ECO:0000256" key="3">
    <source>
        <dbReference type="ARBA" id="ARBA00023235"/>
    </source>
</evidence>
<comment type="catalytic activity">
    <reaction evidence="5">
        <text>alpha-maltose = beta-maltose</text>
        <dbReference type="Rhea" id="RHEA:21228"/>
        <dbReference type="ChEBI" id="CHEBI:18147"/>
        <dbReference type="ChEBI" id="CHEBI:18167"/>
        <dbReference type="EC" id="5.1.3.21"/>
    </reaction>
</comment>
<organism evidence="9 10">
    <name type="scientific">Latilactobacillus fuchuensis DSM 14340 = JCM 11249</name>
    <dbReference type="NCBI Taxonomy" id="1423747"/>
    <lineage>
        <taxon>Bacteria</taxon>
        <taxon>Bacillati</taxon>
        <taxon>Bacillota</taxon>
        <taxon>Bacilli</taxon>
        <taxon>Lactobacillales</taxon>
        <taxon>Lactobacillaceae</taxon>
        <taxon>Latilactobacillus</taxon>
    </lineage>
</organism>
<dbReference type="Pfam" id="PF01263">
    <property type="entry name" value="Aldose_epim"/>
    <property type="match status" value="1"/>
</dbReference>
<evidence type="ECO:0000256" key="1">
    <source>
        <dbReference type="ARBA" id="ARBA00005028"/>
    </source>
</evidence>
<evidence type="ECO:0000313" key="10">
    <source>
        <dbReference type="Proteomes" id="UP000051264"/>
    </source>
</evidence>
<evidence type="ECO:0000256" key="5">
    <source>
        <dbReference type="PIRNR" id="PIRNR005096"/>
    </source>
</evidence>
<dbReference type="UniPathway" id="UPA00242"/>
<comment type="function">
    <text evidence="5">Catalyzes the interconversion of alpha and beta anomers of maltose.</text>
</comment>
<dbReference type="Proteomes" id="UP000051264">
    <property type="component" value="Unassembled WGS sequence"/>
</dbReference>
<evidence type="ECO:0000256" key="2">
    <source>
        <dbReference type="ARBA" id="ARBA00006206"/>
    </source>
</evidence>
<dbReference type="AlphaFoldDB" id="A0A0R1RPB6"/>
<reference evidence="9 10" key="1">
    <citation type="journal article" date="2015" name="Genome Announc.">
        <title>Expanding the biotechnology potential of lactobacilli through comparative genomics of 213 strains and associated genera.</title>
        <authorList>
            <person name="Sun Z."/>
            <person name="Harris H.M."/>
            <person name="McCann A."/>
            <person name="Guo C."/>
            <person name="Argimon S."/>
            <person name="Zhang W."/>
            <person name="Yang X."/>
            <person name="Jeffery I.B."/>
            <person name="Cooney J.C."/>
            <person name="Kagawa T.F."/>
            <person name="Liu W."/>
            <person name="Song Y."/>
            <person name="Salvetti E."/>
            <person name="Wrobel A."/>
            <person name="Rasinkangas P."/>
            <person name="Parkhill J."/>
            <person name="Rea M.C."/>
            <person name="O'Sullivan O."/>
            <person name="Ritari J."/>
            <person name="Douillard F.P."/>
            <person name="Paul Ross R."/>
            <person name="Yang R."/>
            <person name="Briner A.E."/>
            <person name="Felis G.E."/>
            <person name="de Vos W.M."/>
            <person name="Barrangou R."/>
            <person name="Klaenhammer T.R."/>
            <person name="Caufield P.W."/>
            <person name="Cui Y."/>
            <person name="Zhang H."/>
            <person name="O'Toole P.W."/>
        </authorList>
    </citation>
    <scope>NUCLEOTIDE SEQUENCE [LARGE SCALE GENOMIC DNA]</scope>
    <source>
        <strain evidence="9 10">DSM 14340</strain>
    </source>
</reference>
<dbReference type="EMBL" id="AZEX01000070">
    <property type="protein sequence ID" value="KRL58513.1"/>
    <property type="molecule type" value="Genomic_DNA"/>
</dbReference>
<comment type="similarity">
    <text evidence="2 5">Belongs to the aldose epimerase family.</text>
</comment>
<dbReference type="PIRSF" id="PIRSF005096">
    <property type="entry name" value="GALM"/>
    <property type="match status" value="1"/>
</dbReference>
<dbReference type="Gene3D" id="2.70.98.10">
    <property type="match status" value="1"/>
</dbReference>
<name>A0A0R1RPB6_9LACO</name>
<keyword evidence="4 5" id="KW-0119">Carbohydrate metabolism</keyword>
<dbReference type="InterPro" id="IPR008183">
    <property type="entry name" value="Aldose_1/G6P_1-epimerase"/>
</dbReference>
<dbReference type="GO" id="GO:0033499">
    <property type="term" value="P:galactose catabolic process via UDP-galactose, Leloir pathway"/>
    <property type="evidence" value="ECO:0007669"/>
    <property type="project" value="TreeGrafter"/>
</dbReference>
<dbReference type="GO" id="GO:0004034">
    <property type="term" value="F:aldose 1-epimerase activity"/>
    <property type="evidence" value="ECO:0007669"/>
    <property type="project" value="TreeGrafter"/>
</dbReference>
<dbReference type="STRING" id="1423747.FC69_GL000383"/>